<dbReference type="Gene3D" id="1.20.120.450">
    <property type="entry name" value="dinb family like domain"/>
    <property type="match status" value="1"/>
</dbReference>
<feature type="domain" description="DinB-like" evidence="1">
    <location>
        <begin position="26"/>
        <end position="148"/>
    </location>
</feature>
<protein>
    <submittedName>
        <fullName evidence="2">DinB family protein</fullName>
    </submittedName>
</protein>
<evidence type="ECO:0000313" key="2">
    <source>
        <dbReference type="EMBL" id="QNR69558.1"/>
    </source>
</evidence>
<gene>
    <name evidence="2" type="ORF">IAQ67_11385</name>
</gene>
<dbReference type="InterPro" id="IPR034660">
    <property type="entry name" value="DinB/YfiT-like"/>
</dbReference>
<reference evidence="2 3" key="1">
    <citation type="submission" date="2020-09" db="EMBL/GenBank/DDBJ databases">
        <title>Characterization of Paenibacillus peoriae strain ZF390 with broad-spectrum antimicrobial activity as a potential biocontrol agent.</title>
        <authorList>
            <person name="Li L."/>
            <person name="Zhao Y."/>
            <person name="Li B."/>
            <person name="Xie X."/>
        </authorList>
    </citation>
    <scope>NUCLEOTIDE SEQUENCE [LARGE SCALE GENOMIC DNA]</scope>
    <source>
        <strain evidence="2 3">ZF390</strain>
    </source>
</reference>
<proteinExistence type="predicted"/>
<dbReference type="SUPFAM" id="SSF109854">
    <property type="entry name" value="DinB/YfiT-like putative metalloenzymes"/>
    <property type="match status" value="1"/>
</dbReference>
<dbReference type="AlphaFoldDB" id="A0A7H0YEQ0"/>
<evidence type="ECO:0000313" key="3">
    <source>
        <dbReference type="Proteomes" id="UP000516384"/>
    </source>
</evidence>
<sequence length="160" mass="18068">MSRDRVNMLVLQRENSWDKEEWIVPLSAALHGVNTQEATWTPPGGGNTIWQTVRHINYYNERILRRLTDRPISSTGISNDETFGPPGDAEDHEGWQETLKEAEALVNQLLVAITALNDADLDKPLGSDTLGAELSRWTLHDAYHSGQIVLIRKQLGTWRV</sequence>
<dbReference type="RefSeq" id="WP_103047520.1">
    <property type="nucleotide sequence ID" value="NZ_CP061172.1"/>
</dbReference>
<dbReference type="InterPro" id="IPR024775">
    <property type="entry name" value="DinB-like"/>
</dbReference>
<evidence type="ECO:0000259" key="1">
    <source>
        <dbReference type="Pfam" id="PF12867"/>
    </source>
</evidence>
<organism evidence="2 3">
    <name type="scientific">Paenibacillus peoriae</name>
    <dbReference type="NCBI Taxonomy" id="59893"/>
    <lineage>
        <taxon>Bacteria</taxon>
        <taxon>Bacillati</taxon>
        <taxon>Bacillota</taxon>
        <taxon>Bacilli</taxon>
        <taxon>Bacillales</taxon>
        <taxon>Paenibacillaceae</taxon>
        <taxon>Paenibacillus</taxon>
    </lineage>
</organism>
<accession>A0A7H0YEQ0</accession>
<dbReference type="Pfam" id="PF12867">
    <property type="entry name" value="DinB_2"/>
    <property type="match status" value="1"/>
</dbReference>
<name>A0A7H0YEQ0_9BACL</name>
<dbReference type="EMBL" id="CP061172">
    <property type="protein sequence ID" value="QNR69558.1"/>
    <property type="molecule type" value="Genomic_DNA"/>
</dbReference>
<dbReference type="Proteomes" id="UP000516384">
    <property type="component" value="Chromosome"/>
</dbReference>